<accession>E2C5Z5</accession>
<evidence type="ECO:0000313" key="6">
    <source>
        <dbReference type="EMBL" id="EFN76635.1"/>
    </source>
</evidence>
<evidence type="ECO:0000256" key="3">
    <source>
        <dbReference type="ARBA" id="ARBA00023157"/>
    </source>
</evidence>
<evidence type="ECO:0000256" key="4">
    <source>
        <dbReference type="PIRNR" id="PIRNR000278"/>
    </source>
</evidence>
<evidence type="ECO:0000256" key="5">
    <source>
        <dbReference type="PIRSR" id="PIRSR000278-1"/>
    </source>
</evidence>
<feature type="disulfide bond" evidence="5">
    <location>
        <begin position="41"/>
        <end position="52"/>
    </location>
</feature>
<dbReference type="AlphaFoldDB" id="E2C5Z5"/>
<dbReference type="OMA" id="NEWIAKW"/>
<dbReference type="InterPro" id="IPR048280">
    <property type="entry name" value="COX6B-like"/>
</dbReference>
<dbReference type="InParanoid" id="E2C5Z5"/>
<comment type="function">
    <text evidence="4">Component of the cytochrome c oxidase, the last enzyme in the mitochondrial electron transport chain which drives oxidative phosphorylation.</text>
</comment>
<evidence type="ECO:0000256" key="1">
    <source>
        <dbReference type="ARBA" id="ARBA00004173"/>
    </source>
</evidence>
<keyword evidence="3 5" id="KW-1015">Disulfide bond</keyword>
<dbReference type="PIRSF" id="PIRSF000278">
    <property type="entry name" value="Cyt_c_oxidase_6B"/>
    <property type="match status" value="1"/>
</dbReference>
<dbReference type="InterPro" id="IPR003213">
    <property type="entry name" value="Cyt_c_oxidase_su6B"/>
</dbReference>
<dbReference type="GO" id="GO:0005739">
    <property type="term" value="C:mitochondrion"/>
    <property type="evidence" value="ECO:0007669"/>
    <property type="project" value="UniProtKB-SubCell"/>
</dbReference>
<keyword evidence="7" id="KW-1185">Reference proteome</keyword>
<dbReference type="EMBL" id="GL452890">
    <property type="protein sequence ID" value="EFN76635.1"/>
    <property type="molecule type" value="Genomic_DNA"/>
</dbReference>
<reference evidence="6 7" key="1">
    <citation type="journal article" date="2010" name="Science">
        <title>Genomic comparison of the ants Camponotus floridanus and Harpegnathos saltator.</title>
        <authorList>
            <person name="Bonasio R."/>
            <person name="Zhang G."/>
            <person name="Ye C."/>
            <person name="Mutti N.S."/>
            <person name="Fang X."/>
            <person name="Qin N."/>
            <person name="Donahue G."/>
            <person name="Yang P."/>
            <person name="Li Q."/>
            <person name="Li C."/>
            <person name="Zhang P."/>
            <person name="Huang Z."/>
            <person name="Berger S.L."/>
            <person name="Reinberg D."/>
            <person name="Wang J."/>
            <person name="Liebig J."/>
        </authorList>
    </citation>
    <scope>NUCLEOTIDE SEQUENCE [LARGE SCALE GENOMIC DNA]</scope>
    <source>
        <strain evidence="6 7">R22 G/1</strain>
    </source>
</reference>
<keyword evidence="2 4" id="KW-0496">Mitochondrion</keyword>
<sequence>MKFKPSEAIQEQFPSVPFDPRFPNQNQTRYCYQSYLDFHRCKKKHSEKYDACQYFKRIYASLCPNAWVEKWDEQIEAGKFAGRI</sequence>
<comment type="subcellular location">
    <subcellularLocation>
        <location evidence="1">Mitochondrion</location>
    </subcellularLocation>
</comment>
<evidence type="ECO:0000256" key="2">
    <source>
        <dbReference type="ARBA" id="ARBA00023128"/>
    </source>
</evidence>
<dbReference type="FunFam" id="1.10.10.140:FF:000001">
    <property type="entry name" value="Cytochrome c oxidase subunit 6B1"/>
    <property type="match status" value="1"/>
</dbReference>
<dbReference type="SUPFAM" id="SSF47694">
    <property type="entry name" value="Cytochrome c oxidase subunit h"/>
    <property type="match status" value="1"/>
</dbReference>
<evidence type="ECO:0000313" key="7">
    <source>
        <dbReference type="Proteomes" id="UP000008237"/>
    </source>
</evidence>
<organism evidence="7">
    <name type="scientific">Harpegnathos saltator</name>
    <name type="common">Jerdon's jumping ant</name>
    <dbReference type="NCBI Taxonomy" id="610380"/>
    <lineage>
        <taxon>Eukaryota</taxon>
        <taxon>Metazoa</taxon>
        <taxon>Ecdysozoa</taxon>
        <taxon>Arthropoda</taxon>
        <taxon>Hexapoda</taxon>
        <taxon>Insecta</taxon>
        <taxon>Pterygota</taxon>
        <taxon>Neoptera</taxon>
        <taxon>Endopterygota</taxon>
        <taxon>Hymenoptera</taxon>
        <taxon>Apocrita</taxon>
        <taxon>Aculeata</taxon>
        <taxon>Formicoidea</taxon>
        <taxon>Formicidae</taxon>
        <taxon>Ponerinae</taxon>
        <taxon>Ponerini</taxon>
        <taxon>Harpegnathos</taxon>
    </lineage>
</organism>
<dbReference type="PANTHER" id="PTHR11387">
    <property type="entry name" value="CYTOCHROME C OXIDASE SUBUNIT 6B"/>
    <property type="match status" value="1"/>
</dbReference>
<gene>
    <name evidence="6" type="ORF">EAI_04096</name>
</gene>
<proteinExistence type="inferred from homology"/>
<dbReference type="Gene3D" id="1.10.10.140">
    <property type="entry name" value="Cytochrome c oxidase, subunit VIb"/>
    <property type="match status" value="1"/>
</dbReference>
<dbReference type="Pfam" id="PF02297">
    <property type="entry name" value="COX6B"/>
    <property type="match status" value="1"/>
</dbReference>
<dbReference type="GO" id="GO:0045277">
    <property type="term" value="C:respiratory chain complex IV"/>
    <property type="evidence" value="ECO:0007669"/>
    <property type="project" value="InterPro"/>
</dbReference>
<dbReference type="InterPro" id="IPR036549">
    <property type="entry name" value="CX6/COA6-like_sf"/>
</dbReference>
<dbReference type="PROSITE" id="PS51808">
    <property type="entry name" value="CHCH"/>
    <property type="match status" value="1"/>
</dbReference>
<feature type="disulfide bond" evidence="5">
    <location>
        <begin position="31"/>
        <end position="63"/>
    </location>
</feature>
<name>E2C5Z5_HARSA</name>
<comment type="similarity">
    <text evidence="4">Belongs to the cytochrome c oxidase subunit 6B.</text>
</comment>
<dbReference type="STRING" id="610380.E2C5Z5"/>
<dbReference type="Proteomes" id="UP000008237">
    <property type="component" value="Unassembled WGS sequence"/>
</dbReference>
<dbReference type="CDD" id="cd00926">
    <property type="entry name" value="Cyt_c_Oxidase_VIb"/>
    <property type="match status" value="1"/>
</dbReference>
<dbReference type="FunCoup" id="E2C5Z5">
    <property type="interactions" value="746"/>
</dbReference>
<protein>
    <recommendedName>
        <fullName evidence="4">Cytochrome c oxidase subunit</fullName>
    </recommendedName>
</protein>